<dbReference type="PATRIC" id="fig|1198232.3.peg.2229"/>
<dbReference type="AlphaFoldDB" id="S5T9Z8"/>
<keyword evidence="2" id="KW-1185">Reference proteome</keyword>
<dbReference type="CDD" id="cd02440">
    <property type="entry name" value="AdoMet_MTases"/>
    <property type="match status" value="1"/>
</dbReference>
<dbReference type="Pfam" id="PF13489">
    <property type="entry name" value="Methyltransf_23"/>
    <property type="match status" value="1"/>
</dbReference>
<reference evidence="2" key="2">
    <citation type="journal article" date="2016" name="Environ. Microbiol. Rep.">
        <title>Analysis of defence systems and a conjugative IncP-1 plasmid in the marine polyaromatic hydrocarbons-degrading bacterium Cycloclasticus sp. 78-ME.</title>
        <authorList>
            <person name="Yakimov M.M."/>
            <person name="Crisafi F."/>
            <person name="Messina E."/>
            <person name="Smedile F."/>
            <person name="Lopatina A."/>
            <person name="Denaro R."/>
            <person name="Pieper D.H."/>
            <person name="Golyshin P.N."/>
            <person name="Giuliano L."/>
        </authorList>
    </citation>
    <scope>NUCLEOTIDE SEQUENCE [LARGE SCALE GENOMIC DNA]</scope>
    <source>
        <strain evidence="2">78-ME</strain>
    </source>
</reference>
<dbReference type="RefSeq" id="WP_020933059.1">
    <property type="nucleotide sequence ID" value="NC_021917.1"/>
</dbReference>
<dbReference type="KEGG" id="cza:CYCME_2259"/>
<gene>
    <name evidence="1" type="ORF">CYCME_2259</name>
</gene>
<reference evidence="1 2" key="1">
    <citation type="submission" date="2013-05" db="EMBL/GenBank/DDBJ databases">
        <title>Between feast and famine: a lifestyle of most important marine PAH-degrading bacterium Cycloclasticus sp. 7ME.</title>
        <authorList>
            <person name="Yakimov M.M."/>
            <person name="Messina E."/>
            <person name="Genovese M."/>
            <person name="Denaro R."/>
            <person name="Crisafi F."/>
            <person name="Russo D."/>
            <person name="Cappello S."/>
            <person name="Santisi S."/>
            <person name="Smedile F."/>
            <person name="Golyshina O.V."/>
            <person name="Tran H."/>
            <person name="Pieper D.H."/>
            <person name="Golyshin P.N."/>
            <person name="Giuliano L."/>
        </authorList>
    </citation>
    <scope>NUCLEOTIDE SEQUENCE [LARGE SCALE GENOMIC DNA]</scope>
    <source>
        <strain evidence="1 2">78-ME</strain>
    </source>
</reference>
<evidence type="ECO:0008006" key="3">
    <source>
        <dbReference type="Google" id="ProtNLM"/>
    </source>
</evidence>
<evidence type="ECO:0000313" key="2">
    <source>
        <dbReference type="Proteomes" id="UP000015380"/>
    </source>
</evidence>
<dbReference type="eggNOG" id="COG2227">
    <property type="taxonomic scope" value="Bacteria"/>
</dbReference>
<dbReference type="InterPro" id="IPR029063">
    <property type="entry name" value="SAM-dependent_MTases_sf"/>
</dbReference>
<dbReference type="HOGENOM" id="CLU_087626_0_0_6"/>
<evidence type="ECO:0000313" key="1">
    <source>
        <dbReference type="EMBL" id="AGS40571.1"/>
    </source>
</evidence>
<dbReference type="SUPFAM" id="SSF53335">
    <property type="entry name" value="S-adenosyl-L-methionine-dependent methyltransferases"/>
    <property type="match status" value="1"/>
</dbReference>
<name>S5T9Z8_9GAMM</name>
<dbReference type="EMBL" id="CP005996">
    <property type="protein sequence ID" value="AGS40571.1"/>
    <property type="molecule type" value="Genomic_DNA"/>
</dbReference>
<protein>
    <recommendedName>
        <fullName evidence="3">SAM-dependent methyltransferase</fullName>
    </recommendedName>
</protein>
<proteinExistence type="predicted"/>
<accession>S5T9Z8</accession>
<dbReference type="Proteomes" id="UP000015380">
    <property type="component" value="Chromosome"/>
</dbReference>
<dbReference type="Gene3D" id="3.40.50.150">
    <property type="entry name" value="Vaccinia Virus protein VP39"/>
    <property type="match status" value="1"/>
</dbReference>
<organism evidence="1 2">
    <name type="scientific">Cycloclasticus zancles 78-ME</name>
    <dbReference type="NCBI Taxonomy" id="1198232"/>
    <lineage>
        <taxon>Bacteria</taxon>
        <taxon>Pseudomonadati</taxon>
        <taxon>Pseudomonadota</taxon>
        <taxon>Gammaproteobacteria</taxon>
        <taxon>Thiotrichales</taxon>
        <taxon>Piscirickettsiaceae</taxon>
        <taxon>Cycloclasticus</taxon>
    </lineage>
</organism>
<sequence length="272" mass="30905">MWGYELNFDDLNDAEANYINGLPQAVPDVEWVWSEMDRIWDEFGLDNKRPLTGQPIADFYKHPVWLMNGIFTAIDPDSIRHRCAMAEFIKNQSSAYVADYGGGSGELAIRIAEGIKVTEVDIIEPFPSGLSEDKVQSEKKINFVNLLGKNKYDVIVAQDVLEHVENPIALVIGMTKAVKPEGLIIFANCFYPVIKCHLPKTFHLRHTFTILMKIFGLQFICQIPGAEHALVFKKTTGLHTKRLRLFEGISKFIGPSVNMLLLLLVRLRRVFR</sequence>